<proteinExistence type="inferred from homology"/>
<dbReference type="InterPro" id="IPR051598">
    <property type="entry name" value="TSUP/Inactive_protease-like"/>
</dbReference>
<evidence type="ECO:0000256" key="2">
    <source>
        <dbReference type="ARBA" id="ARBA00022692"/>
    </source>
</evidence>
<sequence length="121" mass="13001">MSASFLFFLVLIGLLSGFMSGIFGVGGGVIMVPLLLLLLGSQQEAQGTSLAVLAVPVTFAAAYNYYQEGHVNWKYALIMAIFFVVGGYLGSKLAVTISESLLKRLFGALMLIVGLRMIFQK</sequence>
<keyword evidence="2 5" id="KW-0812">Transmembrane</keyword>
<dbReference type="RefSeq" id="WP_093239714.1">
    <property type="nucleotide sequence ID" value="NZ_FNQF01000002.1"/>
</dbReference>
<dbReference type="Pfam" id="PF01925">
    <property type="entry name" value="TauE"/>
    <property type="match status" value="1"/>
</dbReference>
<dbReference type="EMBL" id="FNQF01000002">
    <property type="protein sequence ID" value="SDZ98047.1"/>
    <property type="molecule type" value="Genomic_DNA"/>
</dbReference>
<protein>
    <recommendedName>
        <fullName evidence="5">Probable membrane transporter protein</fullName>
    </recommendedName>
</protein>
<evidence type="ECO:0000256" key="4">
    <source>
        <dbReference type="ARBA" id="ARBA00023136"/>
    </source>
</evidence>
<keyword evidence="5" id="KW-1003">Cell membrane</keyword>
<evidence type="ECO:0000313" key="7">
    <source>
        <dbReference type="Proteomes" id="UP000198820"/>
    </source>
</evidence>
<feature type="transmembrane region" description="Helical" evidence="5">
    <location>
        <begin position="6"/>
        <end position="38"/>
    </location>
</feature>
<dbReference type="InterPro" id="IPR002781">
    <property type="entry name" value="TM_pro_TauE-like"/>
</dbReference>
<dbReference type="PANTHER" id="PTHR43701:SF2">
    <property type="entry name" value="MEMBRANE TRANSPORTER PROTEIN YJNA-RELATED"/>
    <property type="match status" value="1"/>
</dbReference>
<comment type="subcellular location">
    <subcellularLocation>
        <location evidence="5">Cell membrane</location>
        <topology evidence="5">Multi-pass membrane protein</topology>
    </subcellularLocation>
    <subcellularLocation>
        <location evidence="1">Membrane</location>
        <topology evidence="1">Multi-pass membrane protein</topology>
    </subcellularLocation>
</comment>
<gene>
    <name evidence="6" type="ORF">SAMN05421540_102345</name>
</gene>
<accession>A0A1H3XF65</accession>
<evidence type="ECO:0000256" key="5">
    <source>
        <dbReference type="RuleBase" id="RU363041"/>
    </source>
</evidence>
<comment type="similarity">
    <text evidence="5">Belongs to the 4-toluene sulfonate uptake permease (TSUP) (TC 2.A.102) family.</text>
</comment>
<dbReference type="PANTHER" id="PTHR43701">
    <property type="entry name" value="MEMBRANE TRANSPORTER PROTEIN MJ0441-RELATED"/>
    <property type="match status" value="1"/>
</dbReference>
<keyword evidence="7" id="KW-1185">Reference proteome</keyword>
<evidence type="ECO:0000256" key="1">
    <source>
        <dbReference type="ARBA" id="ARBA00004141"/>
    </source>
</evidence>
<dbReference type="Proteomes" id="UP000198820">
    <property type="component" value="Unassembled WGS sequence"/>
</dbReference>
<evidence type="ECO:0000313" key="6">
    <source>
        <dbReference type="EMBL" id="SDZ98047.1"/>
    </source>
</evidence>
<name>A0A1H3XF65_9FLAO</name>
<feature type="transmembrane region" description="Helical" evidence="5">
    <location>
        <begin position="101"/>
        <end position="119"/>
    </location>
</feature>
<feature type="transmembrane region" description="Helical" evidence="5">
    <location>
        <begin position="50"/>
        <end position="66"/>
    </location>
</feature>
<evidence type="ECO:0000256" key="3">
    <source>
        <dbReference type="ARBA" id="ARBA00022989"/>
    </source>
</evidence>
<dbReference type="GO" id="GO:0005886">
    <property type="term" value="C:plasma membrane"/>
    <property type="evidence" value="ECO:0007669"/>
    <property type="project" value="UniProtKB-SubCell"/>
</dbReference>
<feature type="transmembrane region" description="Helical" evidence="5">
    <location>
        <begin position="72"/>
        <end position="89"/>
    </location>
</feature>
<dbReference type="STRING" id="908615.SAMN05421540_102345"/>
<organism evidence="6 7">
    <name type="scientific">Psychroflexus halocasei</name>
    <dbReference type="NCBI Taxonomy" id="908615"/>
    <lineage>
        <taxon>Bacteria</taxon>
        <taxon>Pseudomonadati</taxon>
        <taxon>Bacteroidota</taxon>
        <taxon>Flavobacteriia</taxon>
        <taxon>Flavobacteriales</taxon>
        <taxon>Flavobacteriaceae</taxon>
        <taxon>Psychroflexus</taxon>
    </lineage>
</organism>
<dbReference type="AlphaFoldDB" id="A0A1H3XF65"/>
<keyword evidence="4 5" id="KW-0472">Membrane</keyword>
<reference evidence="6 7" key="1">
    <citation type="submission" date="2016-10" db="EMBL/GenBank/DDBJ databases">
        <authorList>
            <person name="de Groot N.N."/>
        </authorList>
    </citation>
    <scope>NUCLEOTIDE SEQUENCE [LARGE SCALE GENOMIC DNA]</scope>
    <source>
        <strain evidence="6 7">DSM 23581</strain>
    </source>
</reference>
<keyword evidence="3 5" id="KW-1133">Transmembrane helix</keyword>